<protein>
    <submittedName>
        <fullName evidence="2">Uncharacterized protein</fullName>
    </submittedName>
</protein>
<proteinExistence type="predicted"/>
<sequence length="227" mass="24435">MSKQPPPRSPTQTTKGKKVAKTPLHVPPGFVLATATDGARYAAPDFMISTAELAIEAEQMKQTLRAGQAAGGPFPHNYGPAVSMGDAPRILCPPDPGLTERELLVLHAEVLGLQNQLGISYKDAAHQLYLAEAKAAFVAAEAITSIRTMSSELDGGLQHILRQGHQEKAFRPTSTLIQVGEISDGLRSTWGPQTFQSNRVFPEQHQSWPEVGLRAASACFEMKLAEA</sequence>
<gene>
    <name evidence="2" type="ORF">CPB83DRAFT_837895</name>
</gene>
<name>A0A9P6JMH2_9AGAR</name>
<organism evidence="2 3">
    <name type="scientific">Crepidotus variabilis</name>
    <dbReference type="NCBI Taxonomy" id="179855"/>
    <lineage>
        <taxon>Eukaryota</taxon>
        <taxon>Fungi</taxon>
        <taxon>Dikarya</taxon>
        <taxon>Basidiomycota</taxon>
        <taxon>Agaricomycotina</taxon>
        <taxon>Agaricomycetes</taxon>
        <taxon>Agaricomycetidae</taxon>
        <taxon>Agaricales</taxon>
        <taxon>Agaricineae</taxon>
        <taxon>Crepidotaceae</taxon>
        <taxon>Crepidotus</taxon>
    </lineage>
</organism>
<comment type="caution">
    <text evidence="2">The sequence shown here is derived from an EMBL/GenBank/DDBJ whole genome shotgun (WGS) entry which is preliminary data.</text>
</comment>
<dbReference type="AlphaFoldDB" id="A0A9P6JMH2"/>
<reference evidence="2" key="1">
    <citation type="submission" date="2020-11" db="EMBL/GenBank/DDBJ databases">
        <authorList>
            <consortium name="DOE Joint Genome Institute"/>
            <person name="Ahrendt S."/>
            <person name="Riley R."/>
            <person name="Andreopoulos W."/>
            <person name="Labutti K."/>
            <person name="Pangilinan J."/>
            <person name="Ruiz-Duenas F.J."/>
            <person name="Barrasa J.M."/>
            <person name="Sanchez-Garcia M."/>
            <person name="Camarero S."/>
            <person name="Miyauchi S."/>
            <person name="Serrano A."/>
            <person name="Linde D."/>
            <person name="Babiker R."/>
            <person name="Drula E."/>
            <person name="Ayuso-Fernandez I."/>
            <person name="Pacheco R."/>
            <person name="Padilla G."/>
            <person name="Ferreira P."/>
            <person name="Barriuso J."/>
            <person name="Kellner H."/>
            <person name="Castanera R."/>
            <person name="Alfaro M."/>
            <person name="Ramirez L."/>
            <person name="Pisabarro A.G."/>
            <person name="Kuo A."/>
            <person name="Tritt A."/>
            <person name="Lipzen A."/>
            <person name="He G."/>
            <person name="Yan M."/>
            <person name="Ng V."/>
            <person name="Cullen D."/>
            <person name="Martin F."/>
            <person name="Rosso M.-N."/>
            <person name="Henrissat B."/>
            <person name="Hibbett D."/>
            <person name="Martinez A.T."/>
            <person name="Grigoriev I.V."/>
        </authorList>
    </citation>
    <scope>NUCLEOTIDE SEQUENCE</scope>
    <source>
        <strain evidence="2">CBS 506.95</strain>
    </source>
</reference>
<evidence type="ECO:0000313" key="3">
    <source>
        <dbReference type="Proteomes" id="UP000807306"/>
    </source>
</evidence>
<accession>A0A9P6JMH2</accession>
<dbReference type="EMBL" id="MU157879">
    <property type="protein sequence ID" value="KAF9525843.1"/>
    <property type="molecule type" value="Genomic_DNA"/>
</dbReference>
<evidence type="ECO:0000256" key="1">
    <source>
        <dbReference type="SAM" id="MobiDB-lite"/>
    </source>
</evidence>
<evidence type="ECO:0000313" key="2">
    <source>
        <dbReference type="EMBL" id="KAF9525843.1"/>
    </source>
</evidence>
<keyword evidence="3" id="KW-1185">Reference proteome</keyword>
<dbReference type="OrthoDB" id="3044119at2759"/>
<feature type="region of interest" description="Disordered" evidence="1">
    <location>
        <begin position="1"/>
        <end position="22"/>
    </location>
</feature>
<dbReference type="Proteomes" id="UP000807306">
    <property type="component" value="Unassembled WGS sequence"/>
</dbReference>